<feature type="transmembrane region" description="Helical" evidence="1">
    <location>
        <begin position="192"/>
        <end position="212"/>
    </location>
</feature>
<evidence type="ECO:0000313" key="2">
    <source>
        <dbReference type="EMBL" id="SEJ21742.1"/>
    </source>
</evidence>
<dbReference type="RefSeq" id="WP_074747176.1">
    <property type="nucleotide sequence ID" value="NZ_FNYS01000017.1"/>
</dbReference>
<evidence type="ECO:0000256" key="1">
    <source>
        <dbReference type="SAM" id="Phobius"/>
    </source>
</evidence>
<dbReference type="Proteomes" id="UP000183077">
    <property type="component" value="Unassembled WGS sequence"/>
</dbReference>
<keyword evidence="1" id="KW-1133">Transmembrane helix</keyword>
<feature type="transmembrane region" description="Helical" evidence="1">
    <location>
        <begin position="119"/>
        <end position="138"/>
    </location>
</feature>
<gene>
    <name evidence="2" type="ORF">SAMN04488018_11722</name>
</gene>
<evidence type="ECO:0000313" key="3">
    <source>
        <dbReference type="Proteomes" id="UP000183077"/>
    </source>
</evidence>
<feature type="transmembrane region" description="Helical" evidence="1">
    <location>
        <begin position="82"/>
        <end position="107"/>
    </location>
</feature>
<feature type="transmembrane region" description="Helical" evidence="1">
    <location>
        <begin position="150"/>
        <end position="172"/>
    </location>
</feature>
<sequence length="229" mass="26845">MKTLSTNQIQEIREFVISKDIKYYEIIEELTDHLASSIEEKNTSYENLEKLLQLEYENFGSFKFLSIQEDKERRKFREYKTLFFDGVKIFFTLPLIITTIAIILLITLTLNLLGSFNPIFSMLLMMSPIVLFSCIYLKDFLSKKRTKVKLLLDRTYQSTVTFALIISSIYYGGLREARKLFELSLDDLKANFFLAIGYTISILSIYVVLKVIRPIYTKEKEIIIKTVIE</sequence>
<dbReference type="AlphaFoldDB" id="A0A1H6XA91"/>
<proteinExistence type="predicted"/>
<reference evidence="2 3" key="1">
    <citation type="submission" date="2016-10" db="EMBL/GenBank/DDBJ databases">
        <authorList>
            <person name="de Groot N.N."/>
        </authorList>
    </citation>
    <scope>NUCLEOTIDE SEQUENCE [LARGE SCALE GENOMIC DNA]</scope>
    <source>
        <strain evidence="2 3">DSM 23048</strain>
    </source>
</reference>
<keyword evidence="1" id="KW-0812">Transmembrane</keyword>
<organism evidence="2 3">
    <name type="scientific">Myroides marinus</name>
    <dbReference type="NCBI Taxonomy" id="703342"/>
    <lineage>
        <taxon>Bacteria</taxon>
        <taxon>Pseudomonadati</taxon>
        <taxon>Bacteroidota</taxon>
        <taxon>Flavobacteriia</taxon>
        <taxon>Flavobacteriales</taxon>
        <taxon>Flavobacteriaceae</taxon>
        <taxon>Myroides</taxon>
    </lineage>
</organism>
<dbReference type="GeneID" id="82258074"/>
<protein>
    <submittedName>
        <fullName evidence="2">Uncharacterized protein</fullName>
    </submittedName>
</protein>
<dbReference type="EMBL" id="FNYS01000017">
    <property type="protein sequence ID" value="SEJ21742.1"/>
    <property type="molecule type" value="Genomic_DNA"/>
</dbReference>
<keyword evidence="1" id="KW-0472">Membrane</keyword>
<name>A0A1H6XA91_9FLAO</name>
<accession>A0A1H6XA91</accession>